<gene>
    <name evidence="1" type="ORF">SAMN05216190_11792</name>
</gene>
<dbReference type="OrthoDB" id="8239247at2"/>
<dbReference type="EMBL" id="FOWX01000017">
    <property type="protein sequence ID" value="SFP74833.1"/>
    <property type="molecule type" value="Genomic_DNA"/>
</dbReference>
<name>A0A1I5SVP7_9PSED</name>
<accession>A0A1I5SVP7</accession>
<dbReference type="PDB" id="8AG8">
    <property type="method" value="X-ray"/>
    <property type="resolution" value="1.80 A"/>
    <property type="chains" value="A=1-106"/>
</dbReference>
<evidence type="ECO:0007829" key="3">
    <source>
        <dbReference type="PDB" id="8AG8"/>
    </source>
</evidence>
<dbReference type="Proteomes" id="UP000198784">
    <property type="component" value="Unassembled WGS sequence"/>
</dbReference>
<keyword evidence="2" id="KW-1185">Reference proteome</keyword>
<dbReference type="Pfam" id="PF18032">
    <property type="entry name" value="FRP"/>
    <property type="match status" value="1"/>
</dbReference>
<reference evidence="3" key="2">
    <citation type="journal article" date="2023" name="Nat. Ecol. Evol.">
        <title>Fortuitously compatible protein surfaces primed allosteric control in cyanobacterial photoprotection.</title>
        <authorList>
            <person name="Steube N."/>
            <person name="Moldenhauer M."/>
            <person name="Weiland P."/>
            <person name="Saman D."/>
            <person name="Kilb A."/>
            <person name="Ramirez Rojas A.A."/>
            <person name="Garg S.G."/>
            <person name="Schindler D."/>
            <person name="Graumann P.L."/>
            <person name="Benesch J.L.P."/>
            <person name="Bange G."/>
            <person name="Friedrich T."/>
            <person name="Hochberg G.K.A."/>
        </authorList>
    </citation>
    <scope>X-RAY CRYSTALLOGRAPHY (1.80 ANGSTROMS)</scope>
</reference>
<organism evidence="1 2">
    <name type="scientific">Pseudomonas borbori</name>
    <dbReference type="NCBI Taxonomy" id="289003"/>
    <lineage>
        <taxon>Bacteria</taxon>
        <taxon>Pseudomonadati</taxon>
        <taxon>Pseudomonadota</taxon>
        <taxon>Gammaproteobacteria</taxon>
        <taxon>Pseudomonadales</taxon>
        <taxon>Pseudomonadaceae</taxon>
        <taxon>Pseudomonas</taxon>
    </lineage>
</organism>
<dbReference type="Gene3D" id="6.10.140.1840">
    <property type="match status" value="1"/>
</dbReference>
<proteinExistence type="evidence at protein level"/>
<keyword evidence="3" id="KW-0002">3D-structure</keyword>
<dbReference type="InterPro" id="IPR053747">
    <property type="entry name" value="Fluoresc_Recovery_Reg"/>
</dbReference>
<evidence type="ECO:0000313" key="1">
    <source>
        <dbReference type="EMBL" id="SFP74833.1"/>
    </source>
</evidence>
<dbReference type="InterPro" id="IPR041601">
    <property type="entry name" value="FRP"/>
</dbReference>
<dbReference type="SMR" id="A0A1I5SVP7"/>
<evidence type="ECO:0000313" key="2">
    <source>
        <dbReference type="Proteomes" id="UP000198784"/>
    </source>
</evidence>
<protein>
    <recommendedName>
        <fullName evidence="4">Fluorescence recovery protein (RFP)</fullName>
    </recommendedName>
</protein>
<reference evidence="2" key="1">
    <citation type="submission" date="2016-10" db="EMBL/GenBank/DDBJ databases">
        <authorList>
            <person name="Varghese N."/>
            <person name="Submissions S."/>
        </authorList>
    </citation>
    <scope>NUCLEOTIDE SEQUENCE [LARGE SCALE GENOMIC DNA]</scope>
    <source>
        <strain evidence="2">DSM 17834</strain>
    </source>
</reference>
<sequence length="106" mass="12424">MHDLKWSAAEKKLAHHVFEAALTTELAEIMADFKARAAAITQPQEIWPLQEYLARKQREIDRKYDYRYSQLLFVFGQLIREERVQEAQLAGLSEEKLGYIRRSASL</sequence>
<evidence type="ECO:0008006" key="4">
    <source>
        <dbReference type="Google" id="ProtNLM"/>
    </source>
</evidence>
<dbReference type="RefSeq" id="WP_090502053.1">
    <property type="nucleotide sequence ID" value="NZ_FOWX01000017.1"/>
</dbReference>
<dbReference type="AlphaFoldDB" id="A0A1I5SVP7"/>
<dbReference type="GO" id="GO:0042651">
    <property type="term" value="C:thylakoid membrane"/>
    <property type="evidence" value="ECO:0007669"/>
    <property type="project" value="InterPro"/>
</dbReference>